<keyword evidence="3 8" id="KW-0645">Protease</keyword>
<proteinExistence type="inferred from homology"/>
<dbReference type="InterPro" id="IPR029045">
    <property type="entry name" value="ClpP/crotonase-like_dom_sf"/>
</dbReference>
<evidence type="ECO:0000256" key="1">
    <source>
        <dbReference type="ARBA" id="ARBA00007039"/>
    </source>
</evidence>
<dbReference type="CDD" id="cd07016">
    <property type="entry name" value="S14_ClpP_1"/>
    <property type="match status" value="1"/>
</dbReference>
<accession>A0A3G6IT13</accession>
<keyword evidence="5" id="KW-0720">Serine protease</keyword>
<keyword evidence="4 8" id="KW-0378">Hydrolase</keyword>
<feature type="region of interest" description="Disordered" evidence="7">
    <location>
        <begin position="397"/>
        <end position="421"/>
    </location>
</feature>
<dbReference type="InterPro" id="IPR023562">
    <property type="entry name" value="ClpP/TepA"/>
</dbReference>
<evidence type="ECO:0000256" key="7">
    <source>
        <dbReference type="SAM" id="MobiDB-lite"/>
    </source>
</evidence>
<evidence type="ECO:0000313" key="8">
    <source>
        <dbReference type="EMBL" id="AZA08706.1"/>
    </source>
</evidence>
<gene>
    <name evidence="8" type="primary">clpP3</name>
    <name evidence="8" type="ORF">CPPEL_02875</name>
</gene>
<dbReference type="GO" id="GO:0006515">
    <property type="term" value="P:protein quality control for misfolded or incompletely synthesized proteins"/>
    <property type="evidence" value="ECO:0007669"/>
    <property type="project" value="TreeGrafter"/>
</dbReference>
<dbReference type="RefSeq" id="WP_164470357.1">
    <property type="nucleotide sequence ID" value="NZ_CP033898.1"/>
</dbReference>
<dbReference type="KEGG" id="cpso:CPPEL_02875"/>
<keyword evidence="2" id="KW-0963">Cytoplasm</keyword>
<dbReference type="EMBL" id="CP033898">
    <property type="protein sequence ID" value="AZA08706.1"/>
    <property type="molecule type" value="Genomic_DNA"/>
</dbReference>
<dbReference type="PRINTS" id="PR00127">
    <property type="entry name" value="CLPPROTEASEP"/>
</dbReference>
<comment type="similarity">
    <text evidence="1 6">Belongs to the peptidase S14 family.</text>
</comment>
<evidence type="ECO:0000256" key="6">
    <source>
        <dbReference type="RuleBase" id="RU003567"/>
    </source>
</evidence>
<feature type="region of interest" description="Disordered" evidence="7">
    <location>
        <begin position="245"/>
        <end position="318"/>
    </location>
</feature>
<evidence type="ECO:0000256" key="5">
    <source>
        <dbReference type="ARBA" id="ARBA00022825"/>
    </source>
</evidence>
<feature type="compositionally biased region" description="Acidic residues" evidence="7">
    <location>
        <begin position="285"/>
        <end position="299"/>
    </location>
</feature>
<dbReference type="Gene3D" id="3.90.226.10">
    <property type="entry name" value="2-enoyl-CoA Hydratase, Chain A, domain 1"/>
    <property type="match status" value="1"/>
</dbReference>
<sequence length="421" mass="44889">MPKHQKRPLALIDSADGPVLEIYDEIGNWGVTAQAVAQQLAGVDGDLTVRCSSPGGDAFEGVAIMNLLRAHPGRVTGVVEGYAASAASVLMVGGCDHLIMRPSAELMVHNAWAWVDGGADDFRELADSLDRMNDKMATIYAEKSGGSPESFREAMARETWYTADEAVAAGLADEVRDGREVPAAPELMSARLRAAFKYRGRADAPAPDTRGENMDLQAFARRLGCADDADEATILAALDEALAEQVAEGEPVEEAPAKEEDEGQSEPVADSAPESEETPEHEPESESVVEGEAPADDEAPADHEQEPVESEEESEPLVVTIDAKDLEALRRQAAYGIAAKARDDHAALEASVDQAIKENRISAGSRERWIKAMEADPEGTREKLGRIPKDLIPRAEVGHNSASVDHTVKPQAAPGFGAVSV</sequence>
<evidence type="ECO:0000256" key="3">
    <source>
        <dbReference type="ARBA" id="ARBA00022670"/>
    </source>
</evidence>
<dbReference type="GO" id="GO:0009368">
    <property type="term" value="C:endopeptidase Clp complex"/>
    <property type="evidence" value="ECO:0007669"/>
    <property type="project" value="TreeGrafter"/>
</dbReference>
<keyword evidence="9" id="KW-1185">Reference proteome</keyword>
<dbReference type="AlphaFoldDB" id="A0A3G6IT13"/>
<organism evidence="8 9">
    <name type="scientific">Corynebacterium pseudopelargi</name>
    <dbReference type="NCBI Taxonomy" id="2080757"/>
    <lineage>
        <taxon>Bacteria</taxon>
        <taxon>Bacillati</taxon>
        <taxon>Actinomycetota</taxon>
        <taxon>Actinomycetes</taxon>
        <taxon>Mycobacteriales</taxon>
        <taxon>Corynebacteriaceae</taxon>
        <taxon>Corynebacterium</taxon>
    </lineage>
</organism>
<dbReference type="GO" id="GO:0004176">
    <property type="term" value="F:ATP-dependent peptidase activity"/>
    <property type="evidence" value="ECO:0007669"/>
    <property type="project" value="InterPro"/>
</dbReference>
<protein>
    <recommendedName>
        <fullName evidence="6">ATP-dependent Clp protease proteolytic subunit</fullName>
    </recommendedName>
</protein>
<dbReference type="GO" id="GO:0051117">
    <property type="term" value="F:ATPase binding"/>
    <property type="evidence" value="ECO:0007669"/>
    <property type="project" value="TreeGrafter"/>
</dbReference>
<dbReference type="Proteomes" id="UP000271426">
    <property type="component" value="Chromosome"/>
</dbReference>
<dbReference type="GO" id="GO:0004252">
    <property type="term" value="F:serine-type endopeptidase activity"/>
    <property type="evidence" value="ECO:0007669"/>
    <property type="project" value="InterPro"/>
</dbReference>
<dbReference type="PANTHER" id="PTHR10381:SF70">
    <property type="entry name" value="ATP-DEPENDENT CLP PROTEASE PROTEOLYTIC SUBUNIT"/>
    <property type="match status" value="1"/>
</dbReference>
<dbReference type="InterPro" id="IPR001907">
    <property type="entry name" value="ClpP"/>
</dbReference>
<name>A0A3G6IT13_9CORY</name>
<dbReference type="NCBIfam" id="NF045542">
    <property type="entry name" value="Clp_rel_HeadMat"/>
    <property type="match status" value="1"/>
</dbReference>
<dbReference type="Pfam" id="PF00574">
    <property type="entry name" value="CLP_protease"/>
    <property type="match status" value="1"/>
</dbReference>
<reference evidence="8 9" key="1">
    <citation type="submission" date="2018-11" db="EMBL/GenBank/DDBJ databases">
        <authorList>
            <person name="Kleinhagauer T."/>
            <person name="Glaeser S.P."/>
            <person name="Spergser J."/>
            <person name="Ruckert C."/>
            <person name="Kaempfer P."/>
            <person name="Busse H.-J."/>
        </authorList>
    </citation>
    <scope>NUCLEOTIDE SEQUENCE [LARGE SCALE GENOMIC DNA]</scope>
    <source>
        <strain evidence="8 9">812CH</strain>
    </source>
</reference>
<evidence type="ECO:0000256" key="2">
    <source>
        <dbReference type="ARBA" id="ARBA00022490"/>
    </source>
</evidence>
<dbReference type="SUPFAM" id="SSF52096">
    <property type="entry name" value="ClpP/crotonase"/>
    <property type="match status" value="1"/>
</dbReference>
<dbReference type="PANTHER" id="PTHR10381">
    <property type="entry name" value="ATP-DEPENDENT CLP PROTEASE PROTEOLYTIC SUBUNIT"/>
    <property type="match status" value="1"/>
</dbReference>
<evidence type="ECO:0000256" key="4">
    <source>
        <dbReference type="ARBA" id="ARBA00022801"/>
    </source>
</evidence>
<evidence type="ECO:0000313" key="9">
    <source>
        <dbReference type="Proteomes" id="UP000271426"/>
    </source>
</evidence>